<dbReference type="PANTHER" id="PTHR38730:SF1">
    <property type="entry name" value="SLL7028 PROTEIN"/>
    <property type="match status" value="1"/>
</dbReference>
<dbReference type="PANTHER" id="PTHR38730">
    <property type="entry name" value="SLL7028 PROTEIN"/>
    <property type="match status" value="1"/>
</dbReference>
<feature type="compositionally biased region" description="Low complexity" evidence="1">
    <location>
        <begin position="100"/>
        <end position="110"/>
    </location>
</feature>
<evidence type="ECO:0000259" key="3">
    <source>
        <dbReference type="Pfam" id="PF13203"/>
    </source>
</evidence>
<keyword evidence="5" id="KW-1185">Reference proteome</keyword>
<evidence type="ECO:0008006" key="6">
    <source>
        <dbReference type="Google" id="ProtNLM"/>
    </source>
</evidence>
<feature type="domain" description="VWA-like" evidence="2">
    <location>
        <begin position="287"/>
        <end position="412"/>
    </location>
</feature>
<dbReference type="CDD" id="cd00198">
    <property type="entry name" value="vWFA"/>
    <property type="match status" value="1"/>
</dbReference>
<name>A0A4P6MVZ2_9MICO</name>
<proteinExistence type="predicted"/>
<sequence length="419" mass="45264">MQERPRLEGELLERWAAGRLLAVQEAPYLASALLALRPVLVEVPGSQADPDGPLAGYPVDAGWRVHIDPVRLAVTAPRELAYWLLHQVTHLIRDHPARGVRAAGAQGGPPTRATAARSEPARRWAVAADLEVNDDLPDALRPERDLRAGRLGLREGLLAEDYWDRLEGVSLTGVRDCGGGATGQPMGGAGAQAAIGTQESRLLREETARRVSRWARAHDDVPGGWTRWARESLEPVVDWRRELRVQVRKGVGSAAGRVDHTYRRRSRRDGVVPGVILPGSHRPEAVVAVVIDTSQSMSQAHLDRAVAEIDGVIRAAGVARRGVSVLCCDSAAFAAGRVMLAKEVRLLGGGGTDMREGLGAAARLRPRPDVVVVLTDGWTDWPERAPRGCRVVVALVDGEVRPPHWAQVVDIDLSDLAEG</sequence>
<reference evidence="4 5" key="1">
    <citation type="submission" date="2019-02" db="EMBL/GenBank/DDBJ databases">
        <title>Genomic data mining of an Antarctic deep-sea actinobacterium, Janibacterlimosus P3-3-X1.</title>
        <authorList>
            <person name="Liao L."/>
            <person name="Chen B."/>
        </authorList>
    </citation>
    <scope>NUCLEOTIDE SEQUENCE [LARGE SCALE GENOMIC DNA]</scope>
    <source>
        <strain evidence="4 5">P3-3-X1</strain>
    </source>
</reference>
<dbReference type="Pfam" id="PF09967">
    <property type="entry name" value="DUF2201"/>
    <property type="match status" value="1"/>
</dbReference>
<protein>
    <recommendedName>
        <fullName evidence="6">VWA domain-containing protein</fullName>
    </recommendedName>
</protein>
<dbReference type="OrthoDB" id="3837721at2"/>
<gene>
    <name evidence="4" type="ORF">EXU32_13245</name>
</gene>
<dbReference type="Pfam" id="PF13203">
    <property type="entry name" value="DUF2201_N"/>
    <property type="match status" value="1"/>
</dbReference>
<evidence type="ECO:0000313" key="4">
    <source>
        <dbReference type="EMBL" id="QBF47126.1"/>
    </source>
</evidence>
<organism evidence="4 5">
    <name type="scientific">Janibacter limosus</name>
    <dbReference type="NCBI Taxonomy" id="53458"/>
    <lineage>
        <taxon>Bacteria</taxon>
        <taxon>Bacillati</taxon>
        <taxon>Actinomycetota</taxon>
        <taxon>Actinomycetes</taxon>
        <taxon>Micrococcales</taxon>
        <taxon>Intrasporangiaceae</taxon>
        <taxon>Janibacter</taxon>
    </lineage>
</organism>
<dbReference type="SUPFAM" id="SSF53300">
    <property type="entry name" value="vWA-like"/>
    <property type="match status" value="1"/>
</dbReference>
<evidence type="ECO:0000256" key="1">
    <source>
        <dbReference type="SAM" id="MobiDB-lite"/>
    </source>
</evidence>
<dbReference type="RefSeq" id="WP_130630324.1">
    <property type="nucleotide sequence ID" value="NZ_CP036164.1"/>
</dbReference>
<accession>A0A4P6MVZ2</accession>
<dbReference type="AlphaFoldDB" id="A0A4P6MVZ2"/>
<evidence type="ECO:0000259" key="2">
    <source>
        <dbReference type="Pfam" id="PF09967"/>
    </source>
</evidence>
<feature type="domain" description="Putative metallopeptidase" evidence="3">
    <location>
        <begin position="21"/>
        <end position="279"/>
    </location>
</feature>
<dbReference type="EMBL" id="CP036164">
    <property type="protein sequence ID" value="QBF47126.1"/>
    <property type="molecule type" value="Genomic_DNA"/>
</dbReference>
<feature type="region of interest" description="Disordered" evidence="1">
    <location>
        <begin position="100"/>
        <end position="120"/>
    </location>
</feature>
<dbReference type="InterPro" id="IPR036465">
    <property type="entry name" value="vWFA_dom_sf"/>
</dbReference>
<dbReference type="KEGG" id="jli:EXU32_13245"/>
<dbReference type="InterPro" id="IPR025154">
    <property type="entry name" value="Put_metallopeptidase_dom"/>
</dbReference>
<dbReference type="InterPro" id="IPR018698">
    <property type="entry name" value="VWA-like_dom"/>
</dbReference>
<dbReference type="Proteomes" id="UP000290408">
    <property type="component" value="Chromosome"/>
</dbReference>
<evidence type="ECO:0000313" key="5">
    <source>
        <dbReference type="Proteomes" id="UP000290408"/>
    </source>
</evidence>